<evidence type="ECO:0000313" key="3">
    <source>
        <dbReference type="Proteomes" id="UP000234840"/>
    </source>
</evidence>
<evidence type="ECO:0000313" key="2">
    <source>
        <dbReference type="EMBL" id="PLT81921.1"/>
    </source>
</evidence>
<name>A0A2N5PWS0_MEDGN</name>
<proteinExistence type="predicted"/>
<dbReference type="AlphaFoldDB" id="A0A2N5PWS0"/>
<feature type="transmembrane region" description="Helical" evidence="1">
    <location>
        <begin position="94"/>
        <end position="116"/>
    </location>
</feature>
<keyword evidence="1" id="KW-1133">Transmembrane helix</keyword>
<feature type="transmembrane region" description="Helical" evidence="1">
    <location>
        <begin position="255"/>
        <end position="278"/>
    </location>
</feature>
<accession>A0A2N5PWS0</accession>
<feature type="transmembrane region" description="Helical" evidence="1">
    <location>
        <begin position="137"/>
        <end position="159"/>
    </location>
</feature>
<keyword evidence="1" id="KW-0812">Transmembrane</keyword>
<reference evidence="2 3" key="1">
    <citation type="journal article" date="2017" name="Genome Med.">
        <title>A novel Ruminococcus gnavus clade enriched in inflammatory bowel disease patients.</title>
        <authorList>
            <person name="Hall A.B."/>
            <person name="Yassour M."/>
            <person name="Sauk J."/>
            <person name="Garner A."/>
            <person name="Jiang X."/>
            <person name="Arthur T."/>
            <person name="Lagoudas G.K."/>
            <person name="Vatanen T."/>
            <person name="Fornelos N."/>
            <person name="Wilson R."/>
            <person name="Bertha M."/>
            <person name="Cohen M."/>
            <person name="Garber J."/>
            <person name="Khalili H."/>
            <person name="Gevers D."/>
            <person name="Ananthakrishnan A.N."/>
            <person name="Kugathasan S."/>
            <person name="Lander E.S."/>
            <person name="Blainey P."/>
            <person name="Vlamakis H."/>
            <person name="Xavier R.J."/>
            <person name="Huttenhower C."/>
        </authorList>
    </citation>
    <scope>NUCLEOTIDE SEQUENCE [LARGE SCALE GENOMIC DNA]</scope>
    <source>
        <strain evidence="2 3">RJX1128</strain>
    </source>
</reference>
<feature type="transmembrane region" description="Helical" evidence="1">
    <location>
        <begin position="171"/>
        <end position="196"/>
    </location>
</feature>
<dbReference type="Proteomes" id="UP000234840">
    <property type="component" value="Unassembled WGS sequence"/>
</dbReference>
<dbReference type="RefSeq" id="WP_101882968.1">
    <property type="nucleotide sequence ID" value="NZ_NIHW01000048.1"/>
</dbReference>
<organism evidence="2 3">
    <name type="scientific">Mediterraneibacter gnavus</name>
    <name type="common">Ruminococcus gnavus</name>
    <dbReference type="NCBI Taxonomy" id="33038"/>
    <lineage>
        <taxon>Bacteria</taxon>
        <taxon>Bacillati</taxon>
        <taxon>Bacillota</taxon>
        <taxon>Clostridia</taxon>
        <taxon>Lachnospirales</taxon>
        <taxon>Lachnospiraceae</taxon>
        <taxon>Mediterraneibacter</taxon>
    </lineage>
</organism>
<dbReference type="EMBL" id="NIHW01000048">
    <property type="protein sequence ID" value="PLT81921.1"/>
    <property type="molecule type" value="Genomic_DNA"/>
</dbReference>
<sequence length="283" mass="31984">MLNMIRMELYRMFKTKSMYVIWLVLAVGILFTTGLSADEMKTYTMEEKQEMYEYATGQRESETVNLGMDVTVPTKPGDTVSVFDLFYGNIKGKFLALFMVIFAVLYSTADMTSGFVKNIAGQVRDRRRLVFAKGVSLFVYTVLTMLIFTGIQTISNALFFDELVFGPVKEFLQYAGIQTLLHFALLIIVMCIAIVLRNNVISMMLSVCLCMNVLVIFYSFLDNLIAKAHIKNFHVLEYTVTGNISFLETNVTAKMAVTALAVSIAFIIVMIEVCSTVFKKRDI</sequence>
<evidence type="ECO:0000256" key="1">
    <source>
        <dbReference type="SAM" id="Phobius"/>
    </source>
</evidence>
<protein>
    <submittedName>
        <fullName evidence="2">ABC transporter permease</fullName>
    </submittedName>
</protein>
<keyword evidence="1" id="KW-0472">Membrane</keyword>
<feature type="transmembrane region" description="Helical" evidence="1">
    <location>
        <begin position="203"/>
        <end position="221"/>
    </location>
</feature>
<comment type="caution">
    <text evidence="2">The sequence shown here is derived from an EMBL/GenBank/DDBJ whole genome shotgun (WGS) entry which is preliminary data.</text>
</comment>
<gene>
    <name evidence="2" type="ORF">CDL20_14040</name>
</gene>